<dbReference type="AlphaFoldDB" id="A0A8H3XJA8"/>
<gene>
    <name evidence="1" type="ORF">F8M41_024904</name>
</gene>
<sequence length="126" mass="14325">MSLRVGNLILYDPESQNYLAVRLNKWMKVCINSDYLLFSLAENRIHCFIFTGVLEVMMILQLATLFKTQVPQLSTALSPLRVSLLSCSIFWFWLLFASPLSPLRLMLSTSDASAEKSLRMLVTSCV</sequence>
<dbReference type="Proteomes" id="UP000439903">
    <property type="component" value="Unassembled WGS sequence"/>
</dbReference>
<comment type="caution">
    <text evidence="1">The sequence shown here is derived from an EMBL/GenBank/DDBJ whole genome shotgun (WGS) entry which is preliminary data.</text>
</comment>
<organism evidence="1 2">
    <name type="scientific">Gigaspora margarita</name>
    <dbReference type="NCBI Taxonomy" id="4874"/>
    <lineage>
        <taxon>Eukaryota</taxon>
        <taxon>Fungi</taxon>
        <taxon>Fungi incertae sedis</taxon>
        <taxon>Mucoromycota</taxon>
        <taxon>Glomeromycotina</taxon>
        <taxon>Glomeromycetes</taxon>
        <taxon>Diversisporales</taxon>
        <taxon>Gigasporaceae</taxon>
        <taxon>Gigaspora</taxon>
    </lineage>
</organism>
<proteinExistence type="predicted"/>
<evidence type="ECO:0000313" key="1">
    <source>
        <dbReference type="EMBL" id="KAF0473139.1"/>
    </source>
</evidence>
<protein>
    <submittedName>
        <fullName evidence="1">Uncharacterized protein</fullName>
    </submittedName>
</protein>
<reference evidence="1 2" key="1">
    <citation type="journal article" date="2019" name="Environ. Microbiol.">
        <title>At the nexus of three kingdoms: the genome of the mycorrhizal fungus Gigaspora margarita provides insights into plant, endobacterial and fungal interactions.</title>
        <authorList>
            <person name="Venice F."/>
            <person name="Ghignone S."/>
            <person name="Salvioli di Fossalunga A."/>
            <person name="Amselem J."/>
            <person name="Novero M."/>
            <person name="Xianan X."/>
            <person name="Sedzielewska Toro K."/>
            <person name="Morin E."/>
            <person name="Lipzen A."/>
            <person name="Grigoriev I.V."/>
            <person name="Henrissat B."/>
            <person name="Martin F.M."/>
            <person name="Bonfante P."/>
        </authorList>
    </citation>
    <scope>NUCLEOTIDE SEQUENCE [LARGE SCALE GENOMIC DNA]</scope>
    <source>
        <strain evidence="1 2">BEG34</strain>
    </source>
</reference>
<name>A0A8H3XJA8_GIGMA</name>
<dbReference type="EMBL" id="WTPW01000869">
    <property type="protein sequence ID" value="KAF0473139.1"/>
    <property type="molecule type" value="Genomic_DNA"/>
</dbReference>
<accession>A0A8H3XJA8</accession>
<keyword evidence="2" id="KW-1185">Reference proteome</keyword>
<evidence type="ECO:0000313" key="2">
    <source>
        <dbReference type="Proteomes" id="UP000439903"/>
    </source>
</evidence>